<dbReference type="InterPro" id="IPR034660">
    <property type="entry name" value="DinB/YfiT-like"/>
</dbReference>
<evidence type="ECO:0000259" key="1">
    <source>
        <dbReference type="Pfam" id="PF11716"/>
    </source>
</evidence>
<dbReference type="SUPFAM" id="SSF109854">
    <property type="entry name" value="DinB/YfiT-like putative metalloenzymes"/>
    <property type="match status" value="1"/>
</dbReference>
<reference evidence="2" key="5">
    <citation type="submission" date="2023-12" db="EMBL/GenBank/DDBJ databases">
        <authorList>
            <person name="Sun Q."/>
            <person name="Inoue M."/>
        </authorList>
    </citation>
    <scope>NUCLEOTIDE SEQUENCE</scope>
    <source>
        <strain evidence="2">JCM 10664</strain>
    </source>
</reference>
<dbReference type="EMBL" id="BAAAHC010000003">
    <property type="protein sequence ID" value="GAA0505639.1"/>
    <property type="molecule type" value="Genomic_DNA"/>
</dbReference>
<accession>A0A917JYD6</accession>
<reference evidence="3 4" key="2">
    <citation type="journal article" date="2014" name="Int. J. Syst. Evol. Microbiol.">
        <title>Complete genome sequence of Corynebacterium casei LMG S-19264T (=DSM 44701T), isolated from a smear-ripened cheese.</title>
        <authorList>
            <consortium name="US DOE Joint Genome Institute (JGI-PGF)"/>
            <person name="Walter F."/>
            <person name="Albersmeier A."/>
            <person name="Kalinowski J."/>
            <person name="Ruckert C."/>
        </authorList>
    </citation>
    <scope>NUCLEOTIDE SEQUENCE [LARGE SCALE GENOMIC DNA]</scope>
    <source>
        <strain evidence="3 4">CGMCC 4.7206</strain>
    </source>
</reference>
<protein>
    <recommendedName>
        <fullName evidence="1">Mycothiol-dependent maleylpyruvate isomerase metal-binding domain-containing protein</fullName>
    </recommendedName>
</protein>
<evidence type="ECO:0000313" key="3">
    <source>
        <dbReference type="EMBL" id="GGI92674.1"/>
    </source>
</evidence>
<dbReference type="Pfam" id="PF11716">
    <property type="entry name" value="MDMPI_N"/>
    <property type="match status" value="1"/>
</dbReference>
<reference evidence="2" key="1">
    <citation type="journal article" date="2014" name="Int. J. Syst. Evol. Microbiol.">
        <title>Complete genome of a new Firmicutes species belonging to the dominant human colonic microbiota ('Ruminococcus bicirculans') reveals two chromosomes and a selective capacity to utilize plant glucans.</title>
        <authorList>
            <consortium name="NISC Comparative Sequencing Program"/>
            <person name="Wegmann U."/>
            <person name="Louis P."/>
            <person name="Goesmann A."/>
            <person name="Henrissat B."/>
            <person name="Duncan S.H."/>
            <person name="Flint H.J."/>
        </authorList>
    </citation>
    <scope>NUCLEOTIDE SEQUENCE</scope>
    <source>
        <strain evidence="2">JCM 10664</strain>
    </source>
</reference>
<dbReference type="GO" id="GO:0046872">
    <property type="term" value="F:metal ion binding"/>
    <property type="evidence" value="ECO:0007669"/>
    <property type="project" value="InterPro"/>
</dbReference>
<dbReference type="Gene3D" id="1.20.120.450">
    <property type="entry name" value="dinb family like domain"/>
    <property type="match status" value="1"/>
</dbReference>
<proteinExistence type="predicted"/>
<evidence type="ECO:0000313" key="5">
    <source>
        <dbReference type="Proteomes" id="UP001500220"/>
    </source>
</evidence>
<dbReference type="AlphaFoldDB" id="A0A917JYD6"/>
<keyword evidence="5" id="KW-1185">Reference proteome</keyword>
<reference evidence="3" key="4">
    <citation type="submission" date="2020-09" db="EMBL/GenBank/DDBJ databases">
        <authorList>
            <person name="Sun Q."/>
            <person name="Zhou Y."/>
        </authorList>
    </citation>
    <scope>NUCLEOTIDE SEQUENCE</scope>
    <source>
        <strain evidence="3">CGMCC 4.7206</strain>
    </source>
</reference>
<dbReference type="Proteomes" id="UP000597989">
    <property type="component" value="Unassembled WGS sequence"/>
</dbReference>
<name>A0A917JYD6_9PSEU</name>
<evidence type="ECO:0000313" key="2">
    <source>
        <dbReference type="EMBL" id="GAA0505639.1"/>
    </source>
</evidence>
<evidence type="ECO:0000313" key="4">
    <source>
        <dbReference type="Proteomes" id="UP000597989"/>
    </source>
</evidence>
<dbReference type="InterPro" id="IPR024344">
    <property type="entry name" value="MDMPI_metal-binding"/>
</dbReference>
<reference evidence="5" key="3">
    <citation type="journal article" date="2019" name="Int. J. Syst. Evol. Microbiol.">
        <title>The Global Catalogue of Microorganisms (GCM) 10K type strain sequencing project: providing services to taxonomists for standard genome sequencing and annotation.</title>
        <authorList>
            <consortium name="The Broad Institute Genomics Platform"/>
            <consortium name="The Broad Institute Genome Sequencing Center for Infectious Disease"/>
            <person name="Wu L."/>
            <person name="Ma J."/>
        </authorList>
    </citation>
    <scope>NUCLEOTIDE SEQUENCE [LARGE SCALE GENOMIC DNA]</scope>
    <source>
        <strain evidence="5">JCM 10664</strain>
    </source>
</reference>
<sequence length="227" mass="24229">MVRVASPTSGCAPEGLEDELDPTAYLRAAESAAGLLRDPAVADAWDQPSALPEFSVRGLSGHLAAQVFATRRVLGEDGVDDAPLDLLGYYAHSEWIGADVNDEINVRMRERGEDIAAEGAAALAAQVDAAVEDLRTTVPEVEAERVVRFSGRALRFDDFLITRMMEIAVHSDDLAVSVGVDTPALPPEVVDPVLSLLSRLAVRRHGQAAVLRALSRAERAPETIAAI</sequence>
<feature type="domain" description="Mycothiol-dependent maleylpyruvate isomerase metal-binding" evidence="1">
    <location>
        <begin position="28"/>
        <end position="175"/>
    </location>
</feature>
<dbReference type="RefSeq" id="WP_188988498.1">
    <property type="nucleotide sequence ID" value="NZ_BAAAHC010000003.1"/>
</dbReference>
<dbReference type="Proteomes" id="UP001500220">
    <property type="component" value="Unassembled WGS sequence"/>
</dbReference>
<comment type="caution">
    <text evidence="3">The sequence shown here is derived from an EMBL/GenBank/DDBJ whole genome shotgun (WGS) entry which is preliminary data.</text>
</comment>
<dbReference type="EMBL" id="BMMT01000011">
    <property type="protein sequence ID" value="GGI92674.1"/>
    <property type="molecule type" value="Genomic_DNA"/>
</dbReference>
<organism evidence="3 4">
    <name type="scientific">Saccharopolyspora thermophila</name>
    <dbReference type="NCBI Taxonomy" id="89367"/>
    <lineage>
        <taxon>Bacteria</taxon>
        <taxon>Bacillati</taxon>
        <taxon>Actinomycetota</taxon>
        <taxon>Actinomycetes</taxon>
        <taxon>Pseudonocardiales</taxon>
        <taxon>Pseudonocardiaceae</taxon>
        <taxon>Saccharopolyspora</taxon>
    </lineage>
</organism>
<gene>
    <name evidence="2" type="ORF">GCM10009545_04550</name>
    <name evidence="3" type="ORF">GCM10011581_32300</name>
</gene>